<dbReference type="Proteomes" id="UP000315750">
    <property type="component" value="Chromosome"/>
</dbReference>
<dbReference type="KEGG" id="amuc:Pan181_45890"/>
<gene>
    <name evidence="1" type="ORF">Pan181_45890</name>
</gene>
<sequence>MFLAPQHYQLADRFSAQTLQRDIDWTRPYGWGIRDIEVDQESLANHRFLVRQLRARLPGGEVLSVPDDTTLPVIDLRSCLQKDATVRIFLAVPLHHLARANVAESPESIEARYLVSNAEVPDENLGTDARTVQVRRLNARLLTSQEDHAGFETLPIAQVRRSHRSTSVPEIDPTYVPPLLACDGWQPLHAEVLGRLTEHLGRKRSVLQAQATSRSIDFDCAGQGERLLLEQLRVLNTITAELAVDIQAVGIPPFFAYRQLASIVGQLSVFASEIGLPTIPAYNHDELGKCFFKLRDLIEQQLDEVAEPRYEQRPFMAEGTLLNVELAPNWFDEGHLLLVGVRSSLDTDEVEQLFRSGRFLKVGSRDRANELYLQGAAGLKLTRVGHPPRALPLSTNVSYYLVEKDEALGEWREVMHSLTLAARFGEQVVIDHLPDGQTIVVNFQGHTSTLALSLFAVPKAKARVPFGFEASSTDIPLTV</sequence>
<organism evidence="1 2">
    <name type="scientific">Aeoliella mucimassa</name>
    <dbReference type="NCBI Taxonomy" id="2527972"/>
    <lineage>
        <taxon>Bacteria</taxon>
        <taxon>Pseudomonadati</taxon>
        <taxon>Planctomycetota</taxon>
        <taxon>Planctomycetia</taxon>
        <taxon>Pirellulales</taxon>
        <taxon>Lacipirellulaceae</taxon>
        <taxon>Aeoliella</taxon>
    </lineage>
</organism>
<protein>
    <recommendedName>
        <fullName evidence="3">Type VI secretion system baseplate subunit TssK</fullName>
    </recommendedName>
</protein>
<dbReference type="NCBIfam" id="TIGR03353">
    <property type="entry name" value="VI_chp_4"/>
    <property type="match status" value="1"/>
</dbReference>
<reference evidence="1 2" key="1">
    <citation type="submission" date="2019-02" db="EMBL/GenBank/DDBJ databases">
        <title>Deep-cultivation of Planctomycetes and their phenomic and genomic characterization uncovers novel biology.</title>
        <authorList>
            <person name="Wiegand S."/>
            <person name="Jogler M."/>
            <person name="Boedeker C."/>
            <person name="Pinto D."/>
            <person name="Vollmers J."/>
            <person name="Rivas-Marin E."/>
            <person name="Kohn T."/>
            <person name="Peeters S.H."/>
            <person name="Heuer A."/>
            <person name="Rast P."/>
            <person name="Oberbeckmann S."/>
            <person name="Bunk B."/>
            <person name="Jeske O."/>
            <person name="Meyerdierks A."/>
            <person name="Storesund J.E."/>
            <person name="Kallscheuer N."/>
            <person name="Luecker S."/>
            <person name="Lage O.M."/>
            <person name="Pohl T."/>
            <person name="Merkel B.J."/>
            <person name="Hornburger P."/>
            <person name="Mueller R.-W."/>
            <person name="Bruemmer F."/>
            <person name="Labrenz M."/>
            <person name="Spormann A.M."/>
            <person name="Op den Camp H."/>
            <person name="Overmann J."/>
            <person name="Amann R."/>
            <person name="Jetten M.S.M."/>
            <person name="Mascher T."/>
            <person name="Medema M.H."/>
            <person name="Devos D.P."/>
            <person name="Kaster A.-K."/>
            <person name="Ovreas L."/>
            <person name="Rohde M."/>
            <person name="Galperin M.Y."/>
            <person name="Jogler C."/>
        </authorList>
    </citation>
    <scope>NUCLEOTIDE SEQUENCE [LARGE SCALE GENOMIC DNA]</scope>
    <source>
        <strain evidence="1 2">Pan181</strain>
    </source>
</reference>
<dbReference type="AlphaFoldDB" id="A0A518AUH6"/>
<name>A0A518AUH6_9BACT</name>
<dbReference type="PANTHER" id="PTHR35566:SF1">
    <property type="entry name" value="TYPE VI SECRETION SYSTEM BASEPLATE COMPONENT TSSK1"/>
    <property type="match status" value="1"/>
</dbReference>
<dbReference type="EMBL" id="CP036278">
    <property type="protein sequence ID" value="QDU58355.1"/>
    <property type="molecule type" value="Genomic_DNA"/>
</dbReference>
<keyword evidence="2" id="KW-1185">Reference proteome</keyword>
<dbReference type="PANTHER" id="PTHR35566">
    <property type="entry name" value="BLR3599 PROTEIN"/>
    <property type="match status" value="1"/>
</dbReference>
<evidence type="ECO:0000313" key="2">
    <source>
        <dbReference type="Proteomes" id="UP000315750"/>
    </source>
</evidence>
<evidence type="ECO:0000313" key="1">
    <source>
        <dbReference type="EMBL" id="QDU58355.1"/>
    </source>
</evidence>
<accession>A0A518AUH6</accession>
<dbReference type="InterPro" id="IPR010263">
    <property type="entry name" value="T6SS_TssK"/>
</dbReference>
<evidence type="ECO:0008006" key="3">
    <source>
        <dbReference type="Google" id="ProtNLM"/>
    </source>
</evidence>
<proteinExistence type="predicted"/>
<dbReference type="Pfam" id="PF05936">
    <property type="entry name" value="T6SS_VasE"/>
    <property type="match status" value="1"/>
</dbReference>